<gene>
    <name evidence="1" type="ORF">ACFQ5X_03905</name>
</gene>
<sequence length="176" mass="18504">MTHGWRGVCLSVAAVTIAVAGCSAEQKREYTLPKSLCGVPAPTQALSKLLPTGKHLAVDEATPVADAITTCKATVDGDLVLSVERESREAGASARDIAANQLGVKQPVSADRNSVAYADWAAVSVVECRGGGTADKDISVAVKVLKPGHRDESAMKELILEYTSAFKKQRPCKETP</sequence>
<dbReference type="Proteomes" id="UP001597058">
    <property type="component" value="Unassembled WGS sequence"/>
</dbReference>
<organism evidence="1 2">
    <name type="scientific">Streptomyces kaempferi</name>
    <dbReference type="NCBI Taxonomy" id="333725"/>
    <lineage>
        <taxon>Bacteria</taxon>
        <taxon>Bacillati</taxon>
        <taxon>Actinomycetota</taxon>
        <taxon>Actinomycetes</taxon>
        <taxon>Kitasatosporales</taxon>
        <taxon>Streptomycetaceae</taxon>
        <taxon>Streptomyces</taxon>
    </lineage>
</organism>
<keyword evidence="2" id="KW-1185">Reference proteome</keyword>
<dbReference type="PROSITE" id="PS51257">
    <property type="entry name" value="PROKAR_LIPOPROTEIN"/>
    <property type="match status" value="1"/>
</dbReference>
<proteinExistence type="predicted"/>
<evidence type="ECO:0000313" key="1">
    <source>
        <dbReference type="EMBL" id="MFD1304988.1"/>
    </source>
</evidence>
<evidence type="ECO:0008006" key="3">
    <source>
        <dbReference type="Google" id="ProtNLM"/>
    </source>
</evidence>
<evidence type="ECO:0000313" key="2">
    <source>
        <dbReference type="Proteomes" id="UP001597058"/>
    </source>
</evidence>
<accession>A0ABW3X6F3</accession>
<comment type="caution">
    <text evidence="1">The sequence shown here is derived from an EMBL/GenBank/DDBJ whole genome shotgun (WGS) entry which is preliminary data.</text>
</comment>
<dbReference type="EMBL" id="JBHTMM010000003">
    <property type="protein sequence ID" value="MFD1304988.1"/>
    <property type="molecule type" value="Genomic_DNA"/>
</dbReference>
<name>A0ABW3X6F3_9ACTN</name>
<protein>
    <recommendedName>
        <fullName evidence="3">DUF3558 domain-containing protein</fullName>
    </recommendedName>
</protein>
<dbReference type="RefSeq" id="WP_329527286.1">
    <property type="nucleotide sequence ID" value="NZ_JBHSKH010000008.1"/>
</dbReference>
<reference evidence="2" key="1">
    <citation type="journal article" date="2019" name="Int. J. Syst. Evol. Microbiol.">
        <title>The Global Catalogue of Microorganisms (GCM) 10K type strain sequencing project: providing services to taxonomists for standard genome sequencing and annotation.</title>
        <authorList>
            <consortium name="The Broad Institute Genomics Platform"/>
            <consortium name="The Broad Institute Genome Sequencing Center for Infectious Disease"/>
            <person name="Wu L."/>
            <person name="Ma J."/>
        </authorList>
    </citation>
    <scope>NUCLEOTIDE SEQUENCE [LARGE SCALE GENOMIC DNA]</scope>
    <source>
        <strain evidence="2">CGMCC 4.7020</strain>
    </source>
</reference>